<dbReference type="Proteomes" id="UP000191931">
    <property type="component" value="Unassembled WGS sequence"/>
</dbReference>
<organism evidence="1 2">
    <name type="scientific">Desulfamplus magnetovallimortis</name>
    <dbReference type="NCBI Taxonomy" id="1246637"/>
    <lineage>
        <taxon>Bacteria</taxon>
        <taxon>Pseudomonadati</taxon>
        <taxon>Thermodesulfobacteriota</taxon>
        <taxon>Desulfobacteria</taxon>
        <taxon>Desulfobacterales</taxon>
        <taxon>Desulfobacteraceae</taxon>
        <taxon>Desulfamplus</taxon>
    </lineage>
</organism>
<reference evidence="1 2" key="1">
    <citation type="submission" date="2017-03" db="EMBL/GenBank/DDBJ databases">
        <authorList>
            <person name="Afonso C.L."/>
            <person name="Miller P.J."/>
            <person name="Scott M.A."/>
            <person name="Spackman E."/>
            <person name="Goraichik I."/>
            <person name="Dimitrov K.M."/>
            <person name="Suarez D.L."/>
            <person name="Swayne D.E."/>
        </authorList>
    </citation>
    <scope>NUCLEOTIDE SEQUENCE [LARGE SCALE GENOMIC DNA]</scope>
    <source>
        <strain evidence="1">PRJEB14757</strain>
    </source>
</reference>
<dbReference type="Pfam" id="PF08011">
    <property type="entry name" value="PDDEXK_9"/>
    <property type="match status" value="1"/>
</dbReference>
<dbReference type="OrthoDB" id="9776605at2"/>
<dbReference type="AlphaFoldDB" id="A0A1W1H5F0"/>
<dbReference type="STRING" id="1246637.MTBBW1_1090001"/>
<protein>
    <submittedName>
        <fullName evidence="1">AAA-ATPase</fullName>
    </submittedName>
</protein>
<sequence length="113" mass="13279">MKAIYASIPNILESRRDEAYFHTIFYLMVSASGVRAHSEILTCKGRIDMIVEFKDKIYIMEFKCNQNSDAAIMQIRSKNYADSYLQKSKTVHLMGINFDTEKRNISDWKHEQF</sequence>
<dbReference type="PANTHER" id="PTHR34825">
    <property type="entry name" value="CONSERVED PROTEIN, WITH A WEAK D-GALACTARATE DEHYDRATASE/ALTRONATE HYDROLASE DOMAIN"/>
    <property type="match status" value="1"/>
</dbReference>
<accession>A0A1W1H5F0</accession>
<evidence type="ECO:0000313" key="1">
    <source>
        <dbReference type="EMBL" id="SLM27710.1"/>
    </source>
</evidence>
<name>A0A1W1H5F0_9BACT</name>
<dbReference type="PANTHER" id="PTHR34825:SF1">
    <property type="entry name" value="AAA-ATPASE-LIKE DOMAIN-CONTAINING PROTEIN"/>
    <property type="match status" value="1"/>
</dbReference>
<dbReference type="EMBL" id="FWEV01000012">
    <property type="protein sequence ID" value="SLM27710.1"/>
    <property type="molecule type" value="Genomic_DNA"/>
</dbReference>
<proteinExistence type="predicted"/>
<evidence type="ECO:0000313" key="2">
    <source>
        <dbReference type="Proteomes" id="UP000191931"/>
    </source>
</evidence>
<dbReference type="InterPro" id="IPR012547">
    <property type="entry name" value="PDDEXK_9"/>
</dbReference>
<gene>
    <name evidence="1" type="ORF">MTBBW1_1090001</name>
</gene>
<keyword evidence="2" id="KW-1185">Reference proteome</keyword>